<dbReference type="GO" id="GO:0009289">
    <property type="term" value="C:pilus"/>
    <property type="evidence" value="ECO:0007669"/>
    <property type="project" value="InterPro"/>
</dbReference>
<dbReference type="InterPro" id="IPR050263">
    <property type="entry name" value="Bact_Fimbrial_Adh_Pro"/>
</dbReference>
<dbReference type="InterPro" id="IPR036937">
    <property type="entry name" value="Adhesion_dom_fimbrial_sf"/>
</dbReference>
<dbReference type="PANTHER" id="PTHR33420">
    <property type="entry name" value="FIMBRIAL SUBUNIT ELFA-RELATED"/>
    <property type="match status" value="1"/>
</dbReference>
<comment type="caution">
    <text evidence="3">The sequence shown here is derived from an EMBL/GenBank/DDBJ whole genome shotgun (WGS) entry which is preliminary data.</text>
</comment>
<dbReference type="OrthoDB" id="7027614at2"/>
<reference evidence="3 4" key="1">
    <citation type="submission" date="2016-12" db="EMBL/GenBank/DDBJ databases">
        <authorList>
            <person name="Song W.-J."/>
            <person name="Kurnit D.M."/>
        </authorList>
    </citation>
    <scope>NUCLEOTIDE SEQUENCE [LARGE SCALE GENOMIC DNA]</scope>
    <source>
        <strain evidence="3 4">PCL1601</strain>
    </source>
</reference>
<evidence type="ECO:0000313" key="4">
    <source>
        <dbReference type="Proteomes" id="UP000185578"/>
    </source>
</evidence>
<evidence type="ECO:0000259" key="2">
    <source>
        <dbReference type="Pfam" id="PF00419"/>
    </source>
</evidence>
<keyword evidence="1" id="KW-0732">Signal</keyword>
<feature type="chain" id="PRO_5013203391" evidence="1">
    <location>
        <begin position="24"/>
        <end position="197"/>
    </location>
</feature>
<dbReference type="InterPro" id="IPR000259">
    <property type="entry name" value="Adhesion_dom_fimbrial"/>
</dbReference>
<name>A0A1Q8EPV6_9PSED</name>
<proteinExistence type="predicted"/>
<dbReference type="RefSeq" id="WP_075119955.1">
    <property type="nucleotide sequence ID" value="NZ_MSCT01000011.1"/>
</dbReference>
<dbReference type="AlphaFoldDB" id="A0A1Q8EPV6"/>
<dbReference type="Proteomes" id="UP000185578">
    <property type="component" value="Unassembled WGS sequence"/>
</dbReference>
<feature type="domain" description="Fimbrial-type adhesion" evidence="2">
    <location>
        <begin position="28"/>
        <end position="197"/>
    </location>
</feature>
<dbReference type="InterPro" id="IPR008966">
    <property type="entry name" value="Adhesion_dom_sf"/>
</dbReference>
<dbReference type="GO" id="GO:0043709">
    <property type="term" value="P:cell adhesion involved in single-species biofilm formation"/>
    <property type="evidence" value="ECO:0007669"/>
    <property type="project" value="TreeGrafter"/>
</dbReference>
<evidence type="ECO:0000313" key="3">
    <source>
        <dbReference type="EMBL" id="OLF53820.1"/>
    </source>
</evidence>
<dbReference type="SUPFAM" id="SSF49401">
    <property type="entry name" value="Bacterial adhesins"/>
    <property type="match status" value="1"/>
</dbReference>
<protein>
    <submittedName>
        <fullName evidence="3">Fimbrial protein</fullName>
    </submittedName>
</protein>
<accession>A0A1Q8EPV6</accession>
<gene>
    <name evidence="3" type="ORF">BTN82_15245</name>
</gene>
<evidence type="ECO:0000256" key="1">
    <source>
        <dbReference type="SAM" id="SignalP"/>
    </source>
</evidence>
<dbReference type="Gene3D" id="2.60.40.1090">
    <property type="entry name" value="Fimbrial-type adhesion domain"/>
    <property type="match status" value="1"/>
</dbReference>
<dbReference type="Pfam" id="PF00419">
    <property type="entry name" value="Fimbrial"/>
    <property type="match status" value="1"/>
</dbReference>
<dbReference type="EMBL" id="MSCT01000011">
    <property type="protein sequence ID" value="OLF53820.1"/>
    <property type="molecule type" value="Genomic_DNA"/>
</dbReference>
<sequence>MSVYIKQLFAASIAGLLANSAMAADGTINFTGEITAASCTATAGAGTTVGGNKGNQNIDVALGKVSMDSLKGTAGGNIVAGNAISINLDCGATATGLSTVRVQFDPMSGSGIDPKKNTLLKTTGTATGVGIGIYNSSNTQVNLAANEFIDAALVKGGTEQAPTYTANLNMRAAYVANGDTLAPGTANGTLPFTLTYQ</sequence>
<organism evidence="3 4">
    <name type="scientific">Pseudomonas chlororaphis</name>
    <dbReference type="NCBI Taxonomy" id="587753"/>
    <lineage>
        <taxon>Bacteria</taxon>
        <taxon>Pseudomonadati</taxon>
        <taxon>Pseudomonadota</taxon>
        <taxon>Gammaproteobacteria</taxon>
        <taxon>Pseudomonadales</taxon>
        <taxon>Pseudomonadaceae</taxon>
        <taxon>Pseudomonas</taxon>
    </lineage>
</organism>
<dbReference type="PANTHER" id="PTHR33420:SF26">
    <property type="entry name" value="FIMBRIAL SUBUNIT"/>
    <property type="match status" value="1"/>
</dbReference>
<feature type="signal peptide" evidence="1">
    <location>
        <begin position="1"/>
        <end position="23"/>
    </location>
</feature>